<gene>
    <name evidence="2" type="ORF">Thi970DRAFT_03519</name>
</gene>
<accession>H8Z7R0</accession>
<dbReference type="Pfam" id="PF10881">
    <property type="entry name" value="DUF2726"/>
    <property type="match status" value="1"/>
</dbReference>
<protein>
    <recommendedName>
        <fullName evidence="1">DUF2726 domain-containing protein</fullName>
    </recommendedName>
</protein>
<organism evidence="2 3">
    <name type="scientific">Thiorhodovibrio frisius</name>
    <dbReference type="NCBI Taxonomy" id="631362"/>
    <lineage>
        <taxon>Bacteria</taxon>
        <taxon>Pseudomonadati</taxon>
        <taxon>Pseudomonadota</taxon>
        <taxon>Gammaproteobacteria</taxon>
        <taxon>Chromatiales</taxon>
        <taxon>Chromatiaceae</taxon>
        <taxon>Thiorhodovibrio</taxon>
    </lineage>
</organism>
<dbReference type="Proteomes" id="UP000002964">
    <property type="component" value="Unassembled WGS sequence"/>
</dbReference>
<reference evidence="2 3" key="2">
    <citation type="submission" date="2011-11" db="EMBL/GenBank/DDBJ databases">
        <authorList>
            <consortium name="US DOE Joint Genome Institute"/>
            <person name="Lucas S."/>
            <person name="Han J."/>
            <person name="Lapidus A."/>
            <person name="Cheng J.-F."/>
            <person name="Goodwin L."/>
            <person name="Pitluck S."/>
            <person name="Peters L."/>
            <person name="Ovchinnikova G."/>
            <person name="Zhang X."/>
            <person name="Detter J.C."/>
            <person name="Han C."/>
            <person name="Tapia R."/>
            <person name="Land M."/>
            <person name="Hauser L."/>
            <person name="Kyrpides N."/>
            <person name="Ivanova N."/>
            <person name="Pagani I."/>
            <person name="Vogl K."/>
            <person name="Liu Z."/>
            <person name="Overmann J."/>
            <person name="Frigaard N.-U."/>
            <person name="Bryant D."/>
            <person name="Woyke T."/>
        </authorList>
    </citation>
    <scope>NUCLEOTIDE SEQUENCE [LARGE SCALE GENOMIC DNA]</scope>
    <source>
        <strain evidence="2 3">970</strain>
    </source>
</reference>
<evidence type="ECO:0000313" key="3">
    <source>
        <dbReference type="Proteomes" id="UP000002964"/>
    </source>
</evidence>
<dbReference type="RefSeq" id="WP_009150316.1">
    <property type="nucleotide sequence ID" value="NZ_CP121471.1"/>
</dbReference>
<evidence type="ECO:0000259" key="1">
    <source>
        <dbReference type="Pfam" id="PF10881"/>
    </source>
</evidence>
<sequence>MTQFFLLLALAALALVNLLLSLIPTGPSPSSARRSKLAVKRRRPMLNALELQCLGLLEQLLGDQRRVQAQMPLYRLIGPAPGVSARRARRWLAEVGALSVDLAVLSADGSEPLCAVLLTAGGKRPRRVRREQARIQSLCKQADLPVLTLSGAEQDAPETLKARLEELIWPLEECLVTSPPVASEDEDALLAGLAAAMRDRSVDKRPSGR</sequence>
<reference evidence="3" key="1">
    <citation type="submission" date="2011-06" db="EMBL/GenBank/DDBJ databases">
        <authorList>
            <consortium name="US DOE Joint Genome Institute (JGI-PGF)"/>
            <person name="Lucas S."/>
            <person name="Han J."/>
            <person name="Lapidus A."/>
            <person name="Cheng J.-F."/>
            <person name="Goodwin L."/>
            <person name="Pitluck S."/>
            <person name="Peters L."/>
            <person name="Land M.L."/>
            <person name="Hauser L."/>
            <person name="Vogl K."/>
            <person name="Liu Z."/>
            <person name="Overmann J."/>
            <person name="Frigaard N.-U."/>
            <person name="Bryant D.A."/>
            <person name="Woyke T.J."/>
        </authorList>
    </citation>
    <scope>NUCLEOTIDE SEQUENCE [LARGE SCALE GENOMIC DNA]</scope>
    <source>
        <strain evidence="3">970</strain>
    </source>
</reference>
<feature type="domain" description="DUF2726" evidence="1">
    <location>
        <begin position="43"/>
        <end position="166"/>
    </location>
</feature>
<dbReference type="EMBL" id="JH603170">
    <property type="protein sequence ID" value="EIC19913.1"/>
    <property type="molecule type" value="Genomic_DNA"/>
</dbReference>
<keyword evidence="3" id="KW-1185">Reference proteome</keyword>
<dbReference type="HOGENOM" id="CLU_1314904_0_0_6"/>
<dbReference type="AlphaFoldDB" id="H8Z7R0"/>
<proteinExistence type="predicted"/>
<dbReference type="InterPro" id="IPR024402">
    <property type="entry name" value="DUF2726"/>
</dbReference>
<evidence type="ECO:0000313" key="2">
    <source>
        <dbReference type="EMBL" id="EIC19913.1"/>
    </source>
</evidence>
<name>H8Z7R0_9GAMM</name>